<feature type="region of interest" description="Disordered" evidence="3">
    <location>
        <begin position="606"/>
        <end position="637"/>
    </location>
</feature>
<keyword evidence="2" id="KW-0653">Protein transport</keyword>
<dbReference type="InterPro" id="IPR032629">
    <property type="entry name" value="DCB_dom"/>
</dbReference>
<evidence type="ECO:0000313" key="6">
    <source>
        <dbReference type="EMBL" id="KIV78642.1"/>
    </source>
</evidence>
<feature type="domain" description="Mon2/Sec7/BIG1-like HUS" evidence="4">
    <location>
        <begin position="200"/>
        <end position="349"/>
    </location>
</feature>
<dbReference type="OrthoDB" id="294853at2759"/>
<dbReference type="Pfam" id="PF12783">
    <property type="entry name" value="Sec7-like_HUS"/>
    <property type="match status" value="1"/>
</dbReference>
<dbReference type="EMBL" id="KN846953">
    <property type="protein sequence ID" value="KIV78642.1"/>
    <property type="molecule type" value="Genomic_DNA"/>
</dbReference>
<organism evidence="6 7">
    <name type="scientific">Exophiala sideris</name>
    <dbReference type="NCBI Taxonomy" id="1016849"/>
    <lineage>
        <taxon>Eukaryota</taxon>
        <taxon>Fungi</taxon>
        <taxon>Dikarya</taxon>
        <taxon>Ascomycota</taxon>
        <taxon>Pezizomycotina</taxon>
        <taxon>Eurotiomycetes</taxon>
        <taxon>Chaetothyriomycetidae</taxon>
        <taxon>Chaetothyriales</taxon>
        <taxon>Herpotrichiellaceae</taxon>
        <taxon>Exophiala</taxon>
    </lineage>
</organism>
<keyword evidence="1" id="KW-0813">Transport</keyword>
<evidence type="ECO:0000259" key="5">
    <source>
        <dbReference type="Pfam" id="PF16213"/>
    </source>
</evidence>
<evidence type="ECO:0000256" key="3">
    <source>
        <dbReference type="SAM" id="MobiDB-lite"/>
    </source>
</evidence>
<dbReference type="GO" id="GO:0015031">
    <property type="term" value="P:protein transport"/>
    <property type="evidence" value="ECO:0007669"/>
    <property type="project" value="UniProtKB-KW"/>
</dbReference>
<evidence type="ECO:0000313" key="7">
    <source>
        <dbReference type="Proteomes" id="UP000053599"/>
    </source>
</evidence>
<feature type="region of interest" description="Disordered" evidence="3">
    <location>
        <begin position="481"/>
        <end position="500"/>
    </location>
</feature>
<dbReference type="SUPFAM" id="SSF48371">
    <property type="entry name" value="ARM repeat"/>
    <property type="match status" value="1"/>
</dbReference>
<dbReference type="Proteomes" id="UP000053599">
    <property type="component" value="Unassembled WGS sequence"/>
</dbReference>
<dbReference type="HOGENOM" id="CLU_001169_1_0_1"/>
<dbReference type="InterPro" id="IPR016024">
    <property type="entry name" value="ARM-type_fold"/>
</dbReference>
<dbReference type="STRING" id="1016849.A0A0D1Y700"/>
<feature type="domain" description="Mon2/Sec7/BIG1-like dimerisation and cyclophilin-binding" evidence="5">
    <location>
        <begin position="5"/>
        <end position="170"/>
    </location>
</feature>
<dbReference type="GO" id="GO:0005794">
    <property type="term" value="C:Golgi apparatus"/>
    <property type="evidence" value="ECO:0007669"/>
    <property type="project" value="UniProtKB-ARBA"/>
</dbReference>
<gene>
    <name evidence="6" type="ORF">PV11_06275</name>
</gene>
<dbReference type="InterPro" id="IPR032691">
    <property type="entry name" value="Mon2/Sec7/BIG1-like_HUS"/>
</dbReference>
<evidence type="ECO:0008006" key="8">
    <source>
        <dbReference type="Google" id="ProtNLM"/>
    </source>
</evidence>
<protein>
    <recommendedName>
        <fullName evidence="8">Protein MON2 homolog</fullName>
    </recommendedName>
</protein>
<accession>A0A0D1Y700</accession>
<feature type="region of interest" description="Disordered" evidence="3">
    <location>
        <begin position="756"/>
        <end position="784"/>
    </location>
</feature>
<feature type="compositionally biased region" description="Polar residues" evidence="3">
    <location>
        <begin position="758"/>
        <end position="773"/>
    </location>
</feature>
<dbReference type="Pfam" id="PF16213">
    <property type="entry name" value="DCB"/>
    <property type="match status" value="1"/>
</dbReference>
<sequence>MTHAFLQSELTSLISESKRRYNDVRTAAEQSFSDLKAISVTSETQLAGDLLRRPQFIDPFVLACQSKNAKLVLSGISCLQRLTASKAIARIRLRELLDALHDGVASGYEPQLKVLQTLPSLLQLYGSDLHDDLLAKALEICAALQSSKAAIVSNTAAATFQQLASTVFDQAGKAENTRLSTDTNSKGDEGDDETPNISSNDATRLFSDFCLLLNQQQAHFLRLESLPSPLLLETLQIIFSTHASFVASHLDHLHDDLEHLVQGLLRILARMDAFGDVVRALSIVFFILQDFANDFRTPLQPLLSLVVEGLEKEGNPSWKRALCLEFFRNVCSDFGVFRTTFELFDSLKETNDKIIGQFMSALVRTAAEDPSLIGLGRQSTVPVQRTNDAKSEEAASIEAQGLAGAITAVSTGDSNTTGISMEWSLPSSPLMDQPEKHNPPAIPSTYLYSLVLGCIASFCEGISKFVMPLSVPSRSVQRETMESAQGDGSGTDLVGNGVNGSSNRSTVQASRYHRLINPLTLTHHPEYHQIQSCAAMIEACWPAALATCSTFLNSALDAEYYHILIRSVQKLAQVSGVLELTTPRDALLTTLAKASIPTNASSIISNSQHTRTPRIGGPENDDLHDEVRPPTEVPSTSAFQVTTSPLNVRHLLCLRALLNLGIALGPSLEQDAWFIIIETMQTVEALTALPTVGSATPQTASPHIGGPSGGGQATLAGEIGSVQAATKRMLESTRTYNREGFSIVVQALFRLLGDTGSGADSQSTEELMTSPISPTRPGPRSPYRTTRSISALWTQSKTLELEIGFVLGKISEISRINISRFASLSEQSCSWDLIGKRLLHILQDSGFSGPHRVHSASILDLVARETMKLLDNTQLGAKDANTMRLRCLHSLLEQLQSIDQTTPNKIDTVGLEIHKRLLEALETILSDSGDSLASAWSTPLTILSMTFLKRGGQASLKSDATSVDHDDSDDHNGQILRVAFRSIQLITSDFLGALTGRSLFSLARLLCQFGSQSCDLNVALTSTTLLWSLASHILTSIESIDLSEVPAADTGLKDNSPDPTSDTLWSITLLQLVALCKDERSDVRNAATRVLLKMLDASSESLSPNGWSVTLIAGPSSAIHYCVRQCLSHDEHAEWLASAAQLTDGAVQLICQNLTVIAEHEAFKDTWRGILEIFEGLLNLSSLSASALAFTSISRLLTSLQTLQRDKLDLLAPVLQLWASNHPAEILQSSHPGEKRGEVESMPNQPAVTAHMRTIIEADKTSPGAVAKFQLDERGMVSLLMESIEKTVLLCTHPAYTSDVKSLAAEQQEARSALLILQRLLGEETAQYSRYLLRLVKLSLSIHAGKVGIQMKKSAIQKAVQKPTFIAFATACLEGLKGLVLEHVNDPNLIHTLALQESFETLSALIKTKYTDLPTNNQAPLWRSATVTAVVSLEAVQKRVMQNNRPGSLPELGDLSNAIITVASSVLQPGGLANPPLKHSEDILLEDENFDIEHFRLFHAAVVIVFQHDGIDSAACRQYALTLFKASLLARPWFHDLPDDLSTEPLKNLLEVRPGSLHQPVFAVRRRTCYAAVDALFEIVQRPERDSLKPASDKLARAACPYLLLRVVHPLKTFLADQRLRGLTPPPMPQQVELQTILAKFVQLRSNDRALDNLAGGRGANDEHGDGKQHLRILYSFSLRVQKFWHELPRLKSEGAWQADEPGRGIEMALNEWSMSIAQTWDAGLSV</sequence>
<reference evidence="6 7" key="1">
    <citation type="submission" date="2015-01" db="EMBL/GenBank/DDBJ databases">
        <title>The Genome Sequence of Exophiala sideris CBS121828.</title>
        <authorList>
            <consortium name="The Broad Institute Genomics Platform"/>
            <person name="Cuomo C."/>
            <person name="de Hoog S."/>
            <person name="Gorbushina A."/>
            <person name="Stielow B."/>
            <person name="Teixiera M."/>
            <person name="Abouelleil A."/>
            <person name="Chapman S.B."/>
            <person name="Priest M."/>
            <person name="Young S.K."/>
            <person name="Wortman J."/>
            <person name="Nusbaum C."/>
            <person name="Birren B."/>
        </authorList>
    </citation>
    <scope>NUCLEOTIDE SEQUENCE [LARGE SCALE GENOMIC DNA]</scope>
    <source>
        <strain evidence="6 7">CBS 121828</strain>
    </source>
</reference>
<name>A0A0D1Y700_9EURO</name>
<evidence type="ECO:0000256" key="2">
    <source>
        <dbReference type="ARBA" id="ARBA00022927"/>
    </source>
</evidence>
<evidence type="ECO:0000259" key="4">
    <source>
        <dbReference type="Pfam" id="PF12783"/>
    </source>
</evidence>
<evidence type="ECO:0000256" key="1">
    <source>
        <dbReference type="ARBA" id="ARBA00022448"/>
    </source>
</evidence>
<feature type="region of interest" description="Disordered" evidence="3">
    <location>
        <begin position="175"/>
        <end position="197"/>
    </location>
</feature>
<proteinExistence type="predicted"/>